<dbReference type="GO" id="GO:0016301">
    <property type="term" value="F:kinase activity"/>
    <property type="evidence" value="ECO:0007669"/>
    <property type="project" value="UniProtKB-KW"/>
</dbReference>
<keyword evidence="1" id="KW-0808">Transferase</keyword>
<organism evidence="4 5">
    <name type="scientific">Pleomorphomonas carboxyditropha</name>
    <dbReference type="NCBI Taxonomy" id="2023338"/>
    <lineage>
        <taxon>Bacteria</taxon>
        <taxon>Pseudomonadati</taxon>
        <taxon>Pseudomonadota</taxon>
        <taxon>Alphaproteobacteria</taxon>
        <taxon>Hyphomicrobiales</taxon>
        <taxon>Pleomorphomonadaceae</taxon>
        <taxon>Pleomorphomonas</taxon>
    </lineage>
</organism>
<dbReference type="InterPro" id="IPR011611">
    <property type="entry name" value="PfkB_dom"/>
</dbReference>
<evidence type="ECO:0000259" key="3">
    <source>
        <dbReference type="Pfam" id="PF00294"/>
    </source>
</evidence>
<feature type="domain" description="Carbohydrate kinase PfkB" evidence="3">
    <location>
        <begin position="34"/>
        <end position="318"/>
    </location>
</feature>
<dbReference type="InterPro" id="IPR029056">
    <property type="entry name" value="Ribokinase-like"/>
</dbReference>
<comment type="caution">
    <text evidence="4">The sequence shown here is derived from an EMBL/GenBank/DDBJ whole genome shotgun (WGS) entry which is preliminary data.</text>
</comment>
<proteinExistence type="predicted"/>
<dbReference type="AlphaFoldDB" id="A0A2G9WUG3"/>
<keyword evidence="2 4" id="KW-0418">Kinase</keyword>
<dbReference type="OrthoDB" id="9813569at2"/>
<sequence length="339" mass="35700">MMPAARRGIVTGGTWCVDNNRLISFWPEEDGIAEILSQELAGGGSGCNLAVDIRHLDPAMPVETIAIVGDDEGGRFLRSIAEEAGIDHRQMHVDGSLPTQFTDAYASATTHRRTHLFAKGVAASLTPDHFDLAATTGRILHLGLPGFHKQLDGVWADGDNGWVTVLKKARALGLKTNIELASLEARVLADTVMPCLGHLDYVVVNDAEIGALAGLPTVCHGVTDAGLCEAAARKVLEDGAMELVVVHWPKLAIAVARDGTVARKTSCAVPPDLVVGANGAGDAFAAGMIYGLHEGWPLEKSLALAHATAACSLRSVTTSGAVVGWQETLRLADAWGWKV</sequence>
<dbReference type="Pfam" id="PF00294">
    <property type="entry name" value="PfkB"/>
    <property type="match status" value="1"/>
</dbReference>
<evidence type="ECO:0000313" key="4">
    <source>
        <dbReference type="EMBL" id="PIO98319.1"/>
    </source>
</evidence>
<dbReference type="PANTHER" id="PTHR10584">
    <property type="entry name" value="SUGAR KINASE"/>
    <property type="match status" value="1"/>
</dbReference>
<dbReference type="Proteomes" id="UP000231070">
    <property type="component" value="Unassembled WGS sequence"/>
</dbReference>
<evidence type="ECO:0000256" key="2">
    <source>
        <dbReference type="ARBA" id="ARBA00022777"/>
    </source>
</evidence>
<gene>
    <name evidence="4" type="ORF">CJ014_15230</name>
</gene>
<evidence type="ECO:0000313" key="5">
    <source>
        <dbReference type="Proteomes" id="UP000231070"/>
    </source>
</evidence>
<reference evidence="4 5" key="1">
    <citation type="submission" date="2017-08" db="EMBL/GenBank/DDBJ databases">
        <title>Pleomorphomonas carboxidotrophicus sp. nov., a new mesophilic hydrogenogenic carboxidotroph.</title>
        <authorList>
            <person name="Esquivel-Elizondo S."/>
            <person name="Krajmalnik-Brown R."/>
            <person name="Maldonado J."/>
        </authorList>
    </citation>
    <scope>NUCLEOTIDE SEQUENCE [LARGE SCALE GENOMIC DNA]</scope>
    <source>
        <strain evidence="4 5">SVCO-16</strain>
    </source>
</reference>
<evidence type="ECO:0000256" key="1">
    <source>
        <dbReference type="ARBA" id="ARBA00022679"/>
    </source>
</evidence>
<dbReference type="SUPFAM" id="SSF53613">
    <property type="entry name" value="Ribokinase-like"/>
    <property type="match status" value="1"/>
</dbReference>
<protein>
    <submittedName>
        <fullName evidence="4">Carbohydrate kinase family protein</fullName>
    </submittedName>
</protein>
<keyword evidence="5" id="KW-1185">Reference proteome</keyword>
<name>A0A2G9WUG3_9HYPH</name>
<dbReference type="EMBL" id="NQVN01000010">
    <property type="protein sequence ID" value="PIO98319.1"/>
    <property type="molecule type" value="Genomic_DNA"/>
</dbReference>
<dbReference type="PANTHER" id="PTHR10584:SF166">
    <property type="entry name" value="RIBOKINASE"/>
    <property type="match status" value="1"/>
</dbReference>
<accession>A0A2G9WUG3</accession>
<dbReference type="GO" id="GO:0005829">
    <property type="term" value="C:cytosol"/>
    <property type="evidence" value="ECO:0007669"/>
    <property type="project" value="TreeGrafter"/>
</dbReference>
<dbReference type="Gene3D" id="3.40.1190.20">
    <property type="match status" value="1"/>
</dbReference>